<feature type="region of interest" description="Disordered" evidence="8">
    <location>
        <begin position="437"/>
        <end position="460"/>
    </location>
</feature>
<accession>A0A166N9M9</accession>
<keyword evidence="6" id="KW-0256">Endoplasmic reticulum</keyword>
<evidence type="ECO:0000256" key="1">
    <source>
        <dbReference type="ARBA" id="ARBA00004367"/>
    </source>
</evidence>
<dbReference type="SUPFAM" id="SSF50911">
    <property type="entry name" value="Mannose 6-phosphate receptor domain"/>
    <property type="match status" value="1"/>
</dbReference>
<evidence type="ECO:0000313" key="11">
    <source>
        <dbReference type="EMBL" id="KZP24790.1"/>
    </source>
</evidence>
<feature type="signal peptide" evidence="9">
    <location>
        <begin position="1"/>
        <end position="18"/>
    </location>
</feature>
<feature type="domain" description="MRH" evidence="10">
    <location>
        <begin position="146"/>
        <end position="287"/>
    </location>
</feature>
<sequence length="460" mass="51213">MRPLWQSAFFLGSSLVAARISHTLPEDPYAFPKYRVTYLNGLPLLKDTADRWLQDGLKGGEAEFLNNDWRASFKGIGSGGQEADADDQPLEDAQLNVTLERMKMGGGSEYLCLIPPSPEPPAHTPEAPEAEVTPVQSWSLLQPLSGKCLYHRQQWFTYSYCHNQDIRQFRELPPNAISPGGHEPQEDPEWESFVLGRAPPTIEAGVELTLAQEEVVAANLELAKGVGSRYLVQRWTDGTPCDKTGKLREVEVQFHCSMTSTDTIMLVREAKTCSYVIVIHTPRLCGEPGFKSRLLAPEEAYIRCREVVDSIDSSANPDGVREADFPINSAPPRQPLLQVPAPAPVKPQAPVDANADPKDKAQAYNERLRKTLQVLMGIGEDEDDQYPRVLVEQINLGDGQEDLLFEIDMGDYPGDGDYDGDDSSALDILEALKAAGIDVRERQTEQEKEKKKKDLRRDEL</sequence>
<comment type="similarity">
    <text evidence="2">Belongs to the OS-9 family.</text>
</comment>
<dbReference type="GO" id="GO:0030968">
    <property type="term" value="P:endoplasmic reticulum unfolded protein response"/>
    <property type="evidence" value="ECO:0007669"/>
    <property type="project" value="InterPro"/>
</dbReference>
<gene>
    <name evidence="11" type="ORF">FIBSPDRAFT_856570</name>
</gene>
<dbReference type="STRING" id="436010.A0A166N9M9"/>
<feature type="chain" id="PRO_5007877693" description="Protein OS-9 homolog" evidence="9">
    <location>
        <begin position="19"/>
        <end position="460"/>
    </location>
</feature>
<evidence type="ECO:0000256" key="2">
    <source>
        <dbReference type="ARBA" id="ARBA00009918"/>
    </source>
</evidence>
<evidence type="ECO:0000256" key="7">
    <source>
        <dbReference type="ARBA" id="ARBA00023157"/>
    </source>
</evidence>
<dbReference type="InterPro" id="IPR044865">
    <property type="entry name" value="MRH_dom"/>
</dbReference>
<feature type="region of interest" description="Disordered" evidence="8">
    <location>
        <begin position="313"/>
        <end position="336"/>
    </location>
</feature>
<evidence type="ECO:0000256" key="5">
    <source>
        <dbReference type="ARBA" id="ARBA00022734"/>
    </source>
</evidence>
<dbReference type="AlphaFoldDB" id="A0A166N9M9"/>
<keyword evidence="4 9" id="KW-0732">Signal</keyword>
<comment type="subcellular location">
    <subcellularLocation>
        <location evidence="1">Endoplasmic reticulum membrane</location>
        <topology evidence="1">Peripheral membrane protein</topology>
        <orientation evidence="1">Lumenal side</orientation>
    </subcellularLocation>
</comment>
<dbReference type="GO" id="GO:0030246">
    <property type="term" value="F:carbohydrate binding"/>
    <property type="evidence" value="ECO:0007669"/>
    <property type="project" value="UniProtKB-KW"/>
</dbReference>
<protein>
    <recommendedName>
        <fullName evidence="3">Protein OS-9 homolog</fullName>
    </recommendedName>
</protein>
<dbReference type="OrthoDB" id="448954at2759"/>
<dbReference type="InterPro" id="IPR009011">
    <property type="entry name" value="Man6P_isomerase_rcpt-bd_dom_sf"/>
</dbReference>
<dbReference type="PANTHER" id="PTHR15414">
    <property type="entry name" value="OS-9-RELATED"/>
    <property type="match status" value="1"/>
</dbReference>
<dbReference type="GO" id="GO:0030970">
    <property type="term" value="P:retrograde protein transport, ER to cytosol"/>
    <property type="evidence" value="ECO:0007669"/>
    <property type="project" value="TreeGrafter"/>
</dbReference>
<dbReference type="Gene3D" id="2.70.130.10">
    <property type="entry name" value="Mannose-6-phosphate receptor binding domain"/>
    <property type="match status" value="1"/>
</dbReference>
<dbReference type="PANTHER" id="PTHR15414:SF0">
    <property type="entry name" value="ENDOPLASMIC RETICULUM LECTIN 1"/>
    <property type="match status" value="1"/>
</dbReference>
<keyword evidence="7" id="KW-1015">Disulfide bond</keyword>
<dbReference type="GO" id="GO:0005788">
    <property type="term" value="C:endoplasmic reticulum lumen"/>
    <property type="evidence" value="ECO:0007669"/>
    <property type="project" value="TreeGrafter"/>
</dbReference>
<dbReference type="GO" id="GO:0005789">
    <property type="term" value="C:endoplasmic reticulum membrane"/>
    <property type="evidence" value="ECO:0007669"/>
    <property type="project" value="UniProtKB-SubCell"/>
</dbReference>
<organism evidence="11 12">
    <name type="scientific">Athelia psychrophila</name>
    <dbReference type="NCBI Taxonomy" id="1759441"/>
    <lineage>
        <taxon>Eukaryota</taxon>
        <taxon>Fungi</taxon>
        <taxon>Dikarya</taxon>
        <taxon>Basidiomycota</taxon>
        <taxon>Agaricomycotina</taxon>
        <taxon>Agaricomycetes</taxon>
        <taxon>Agaricomycetidae</taxon>
        <taxon>Atheliales</taxon>
        <taxon>Atheliaceae</taxon>
        <taxon>Athelia</taxon>
    </lineage>
</organism>
<dbReference type="Pfam" id="PF07915">
    <property type="entry name" value="PRKCSH"/>
    <property type="match status" value="1"/>
</dbReference>
<proteinExistence type="inferred from homology"/>
<evidence type="ECO:0000256" key="6">
    <source>
        <dbReference type="ARBA" id="ARBA00022824"/>
    </source>
</evidence>
<dbReference type="InterPro" id="IPR045149">
    <property type="entry name" value="OS-9-like"/>
</dbReference>
<reference evidence="11 12" key="1">
    <citation type="journal article" date="2016" name="Mol. Biol. Evol.">
        <title>Comparative Genomics of Early-Diverging Mushroom-Forming Fungi Provides Insights into the Origins of Lignocellulose Decay Capabilities.</title>
        <authorList>
            <person name="Nagy L.G."/>
            <person name="Riley R."/>
            <person name="Tritt A."/>
            <person name="Adam C."/>
            <person name="Daum C."/>
            <person name="Floudas D."/>
            <person name="Sun H."/>
            <person name="Yadav J.S."/>
            <person name="Pangilinan J."/>
            <person name="Larsson K.H."/>
            <person name="Matsuura K."/>
            <person name="Barry K."/>
            <person name="Labutti K."/>
            <person name="Kuo R."/>
            <person name="Ohm R.A."/>
            <person name="Bhattacharya S.S."/>
            <person name="Shirouzu T."/>
            <person name="Yoshinaga Y."/>
            <person name="Martin F.M."/>
            <person name="Grigoriev I.V."/>
            <person name="Hibbett D.S."/>
        </authorList>
    </citation>
    <scope>NUCLEOTIDE SEQUENCE [LARGE SCALE GENOMIC DNA]</scope>
    <source>
        <strain evidence="11 12">CBS 109695</strain>
    </source>
</reference>
<evidence type="ECO:0000256" key="9">
    <source>
        <dbReference type="SAM" id="SignalP"/>
    </source>
</evidence>
<evidence type="ECO:0000256" key="3">
    <source>
        <dbReference type="ARBA" id="ARBA00018727"/>
    </source>
</evidence>
<evidence type="ECO:0000256" key="8">
    <source>
        <dbReference type="SAM" id="MobiDB-lite"/>
    </source>
</evidence>
<evidence type="ECO:0000256" key="4">
    <source>
        <dbReference type="ARBA" id="ARBA00022729"/>
    </source>
</evidence>
<keyword evidence="12" id="KW-1185">Reference proteome</keyword>
<evidence type="ECO:0000313" key="12">
    <source>
        <dbReference type="Proteomes" id="UP000076532"/>
    </source>
</evidence>
<dbReference type="PROSITE" id="PS51914">
    <property type="entry name" value="MRH"/>
    <property type="match status" value="1"/>
</dbReference>
<dbReference type="InterPro" id="IPR012913">
    <property type="entry name" value="OS9-like_dom"/>
</dbReference>
<name>A0A166N9M9_9AGAM</name>
<feature type="compositionally biased region" description="Basic and acidic residues" evidence="8">
    <location>
        <begin position="438"/>
        <end position="449"/>
    </location>
</feature>
<dbReference type="Proteomes" id="UP000076532">
    <property type="component" value="Unassembled WGS sequence"/>
</dbReference>
<keyword evidence="5" id="KW-0430">Lectin</keyword>
<evidence type="ECO:0000259" key="10">
    <source>
        <dbReference type="PROSITE" id="PS51914"/>
    </source>
</evidence>
<dbReference type="EMBL" id="KV417524">
    <property type="protein sequence ID" value="KZP24790.1"/>
    <property type="molecule type" value="Genomic_DNA"/>
</dbReference>